<feature type="domain" description="DRBM" evidence="3">
    <location>
        <begin position="3"/>
        <end position="71"/>
    </location>
</feature>
<dbReference type="SMART" id="SM00358">
    <property type="entry name" value="DSRM"/>
    <property type="match status" value="1"/>
</dbReference>
<sequence length="158" mass="17088">MTHPKSALIAYCRTKGLAGPEFDTRGTGPEHDPLFISDVMVNGTVVATGQGRTKREAERIAAELAYEALKSTHGEIERKSGSGGRKKKRKSSEPSNNESSPALTSWPIFPEVLAEALRIANQRLPNGLKGLEAAEQVTRLTAEIYKGLLEDLTAEATE</sequence>
<evidence type="ECO:0000256" key="1">
    <source>
        <dbReference type="PROSITE-ProRule" id="PRU00266"/>
    </source>
</evidence>
<dbReference type="AlphaFoldDB" id="F2NQU8"/>
<dbReference type="KEGG" id="mhd:Marky_1577"/>
<dbReference type="eggNOG" id="COG0571">
    <property type="taxonomic scope" value="Bacteria"/>
</dbReference>
<dbReference type="SUPFAM" id="SSF54768">
    <property type="entry name" value="dsRNA-binding domain-like"/>
    <property type="match status" value="1"/>
</dbReference>
<evidence type="ECO:0000313" key="4">
    <source>
        <dbReference type="EMBL" id="AEB12312.1"/>
    </source>
</evidence>
<evidence type="ECO:0000313" key="5">
    <source>
        <dbReference type="Proteomes" id="UP000007030"/>
    </source>
</evidence>
<dbReference type="STRING" id="869210.Marky_1577"/>
<feature type="region of interest" description="Disordered" evidence="2">
    <location>
        <begin position="71"/>
        <end position="105"/>
    </location>
</feature>
<evidence type="ECO:0000259" key="3">
    <source>
        <dbReference type="PROSITE" id="PS50137"/>
    </source>
</evidence>
<organism evidence="4 5">
    <name type="scientific">Marinithermus hydrothermalis (strain DSM 14884 / JCM 11576 / T1)</name>
    <dbReference type="NCBI Taxonomy" id="869210"/>
    <lineage>
        <taxon>Bacteria</taxon>
        <taxon>Thermotogati</taxon>
        <taxon>Deinococcota</taxon>
        <taxon>Deinococci</taxon>
        <taxon>Thermales</taxon>
        <taxon>Thermaceae</taxon>
        <taxon>Marinithermus</taxon>
    </lineage>
</organism>
<accession>F2NQU8</accession>
<proteinExistence type="predicted"/>
<reference evidence="4 5" key="1">
    <citation type="journal article" date="2012" name="Stand. Genomic Sci.">
        <title>Complete genome sequence of the aerobic, heterotroph Marinithermus hydrothermalis type strain (T1(T)) from a deep-sea hydrothermal vent chimney.</title>
        <authorList>
            <person name="Copeland A."/>
            <person name="Gu W."/>
            <person name="Yasawong M."/>
            <person name="Lapidus A."/>
            <person name="Lucas S."/>
            <person name="Deshpande S."/>
            <person name="Pagani I."/>
            <person name="Tapia R."/>
            <person name="Cheng J.F."/>
            <person name="Goodwin L.A."/>
            <person name="Pitluck S."/>
            <person name="Liolios K."/>
            <person name="Ivanova N."/>
            <person name="Mavromatis K."/>
            <person name="Mikhailova N."/>
            <person name="Pati A."/>
            <person name="Chen A."/>
            <person name="Palaniappan K."/>
            <person name="Land M."/>
            <person name="Pan C."/>
            <person name="Brambilla E.M."/>
            <person name="Rohde M."/>
            <person name="Tindall B.J."/>
            <person name="Sikorski J."/>
            <person name="Goker M."/>
            <person name="Detter J.C."/>
            <person name="Bristow J."/>
            <person name="Eisen J.A."/>
            <person name="Markowitz V."/>
            <person name="Hugenholtz P."/>
            <person name="Kyrpides N.C."/>
            <person name="Klenk H.P."/>
            <person name="Woyke T."/>
        </authorList>
    </citation>
    <scope>NUCLEOTIDE SEQUENCE [LARGE SCALE GENOMIC DNA]</scope>
    <source>
        <strain evidence="5">DSM 14884 / JCM 11576 / T1</strain>
    </source>
</reference>
<dbReference type="RefSeq" id="WP_013704359.1">
    <property type="nucleotide sequence ID" value="NC_015387.1"/>
</dbReference>
<keyword evidence="1" id="KW-0694">RNA-binding</keyword>
<evidence type="ECO:0000256" key="2">
    <source>
        <dbReference type="SAM" id="MobiDB-lite"/>
    </source>
</evidence>
<dbReference type="InterPro" id="IPR014720">
    <property type="entry name" value="dsRBD_dom"/>
</dbReference>
<dbReference type="EMBL" id="CP002630">
    <property type="protein sequence ID" value="AEB12312.1"/>
    <property type="molecule type" value="Genomic_DNA"/>
</dbReference>
<feature type="compositionally biased region" description="Basic and acidic residues" evidence="2">
    <location>
        <begin position="71"/>
        <end position="80"/>
    </location>
</feature>
<gene>
    <name evidence="4" type="ordered locus">Marky_1577</name>
</gene>
<dbReference type="OrthoDB" id="34358at2"/>
<dbReference type="Gene3D" id="3.30.160.20">
    <property type="match status" value="1"/>
</dbReference>
<dbReference type="CDD" id="cd10845">
    <property type="entry name" value="DSRM_RNAse_III_family"/>
    <property type="match status" value="1"/>
</dbReference>
<dbReference type="Pfam" id="PF00035">
    <property type="entry name" value="dsrm"/>
    <property type="match status" value="1"/>
</dbReference>
<keyword evidence="5" id="KW-1185">Reference proteome</keyword>
<protein>
    <submittedName>
        <fullName evidence="4">Double-stranded RNA binding domain protein</fullName>
    </submittedName>
</protein>
<dbReference type="PROSITE" id="PS50137">
    <property type="entry name" value="DS_RBD"/>
    <property type="match status" value="1"/>
</dbReference>
<dbReference type="HOGENOM" id="CLU_130312_0_0_0"/>
<dbReference type="Proteomes" id="UP000007030">
    <property type="component" value="Chromosome"/>
</dbReference>
<name>F2NQU8_MARHT</name>
<dbReference type="GO" id="GO:0003723">
    <property type="term" value="F:RNA binding"/>
    <property type="evidence" value="ECO:0007669"/>
    <property type="project" value="UniProtKB-UniRule"/>
</dbReference>